<gene>
    <name evidence="1" type="ORF">FJY75_05855</name>
</gene>
<dbReference type="EMBL" id="VGIY01000111">
    <property type="protein sequence ID" value="MBM3317358.1"/>
    <property type="molecule type" value="Genomic_DNA"/>
</dbReference>
<evidence type="ECO:0008006" key="3">
    <source>
        <dbReference type="Google" id="ProtNLM"/>
    </source>
</evidence>
<dbReference type="AlphaFoldDB" id="A0A938BNM0"/>
<sequence length="504" mass="54589">MTDWRGQSRPWFIPATIALGAALLLSTAGALEPSSPQASGSPALLAGDRPEGLDRAAWVDIGWAYRYPITVRPDSIEGTGDLDGFALLLPLGDDALAGVFDRAKPDGSDLLLTAGDGMTPLPREIVSYDPAARKAEIWVRAGTLSREQNVFFLYCGNPEASFEPSDGSVWDAADLGVFHFAESPAGGLLRDYGPGANHALPKNGWTSADTTAGPIGQAWLLNGTTHWIDGDAIQSADSSYTISAWFAVHDPLSAGADFAFQSEAGYWHLSAKRNETHRNADYSRSGAFISWNPYPLPDTLLHHFVWVLDGQADTLRFYFDGVEQGIKARWAPLPPHKVYTGNRIGGNVGIASPIWGNSQDLFKGIVDEFRVREGLRAPQWIRTEYRNQRAGAAFYDFGEEQTAWAPGPDAVARRISLLRAHPNPLRDRATIELLLGGHEAGRLEIFDPAGRRVRDIAFPRSAGGGVLAVWDGSGDGGVPLGNGVYWLRARSGDAVHEARVVILR</sequence>
<comment type="caution">
    <text evidence="1">The sequence shown here is derived from an EMBL/GenBank/DDBJ whole genome shotgun (WGS) entry which is preliminary data.</text>
</comment>
<protein>
    <recommendedName>
        <fullName evidence="3">DUF2341 domain-containing protein</fullName>
    </recommendedName>
</protein>
<evidence type="ECO:0000313" key="1">
    <source>
        <dbReference type="EMBL" id="MBM3317358.1"/>
    </source>
</evidence>
<dbReference type="Gene3D" id="2.60.40.4070">
    <property type="match status" value="1"/>
</dbReference>
<dbReference type="SUPFAM" id="SSF49899">
    <property type="entry name" value="Concanavalin A-like lectins/glucanases"/>
    <property type="match status" value="1"/>
</dbReference>
<proteinExistence type="predicted"/>
<dbReference type="Gene3D" id="2.60.120.200">
    <property type="match status" value="1"/>
</dbReference>
<dbReference type="InterPro" id="IPR013320">
    <property type="entry name" value="ConA-like_dom_sf"/>
</dbReference>
<accession>A0A938BNM0</accession>
<organism evidence="1 2">
    <name type="scientific">Eiseniibacteriota bacterium</name>
    <dbReference type="NCBI Taxonomy" id="2212470"/>
    <lineage>
        <taxon>Bacteria</taxon>
        <taxon>Candidatus Eiseniibacteriota</taxon>
    </lineage>
</organism>
<dbReference type="Pfam" id="PF13385">
    <property type="entry name" value="Laminin_G_3"/>
    <property type="match status" value="1"/>
</dbReference>
<dbReference type="Proteomes" id="UP000748308">
    <property type="component" value="Unassembled WGS sequence"/>
</dbReference>
<name>A0A938BNM0_UNCEI</name>
<evidence type="ECO:0000313" key="2">
    <source>
        <dbReference type="Proteomes" id="UP000748308"/>
    </source>
</evidence>
<reference evidence="1" key="1">
    <citation type="submission" date="2019-03" db="EMBL/GenBank/DDBJ databases">
        <title>Lake Tanganyika Metagenome-Assembled Genomes (MAGs).</title>
        <authorList>
            <person name="Tran P."/>
        </authorList>
    </citation>
    <scope>NUCLEOTIDE SEQUENCE</scope>
    <source>
        <strain evidence="1">M_DeepCast_400m_m2_100</strain>
    </source>
</reference>